<dbReference type="InterPro" id="IPR011001">
    <property type="entry name" value="Saposin-like"/>
</dbReference>
<dbReference type="GO" id="GO:0005773">
    <property type="term" value="C:vacuole"/>
    <property type="evidence" value="ECO:0007669"/>
    <property type="project" value="TreeGrafter"/>
</dbReference>
<dbReference type="GO" id="GO:0006508">
    <property type="term" value="P:proteolysis"/>
    <property type="evidence" value="ECO:0007669"/>
    <property type="project" value="UniProtKB-KW"/>
</dbReference>
<keyword evidence="7" id="KW-0325">Glycoprotein</keyword>
<dbReference type="PRINTS" id="PR00792">
    <property type="entry name" value="PEPSIN"/>
</dbReference>
<dbReference type="SUPFAM" id="SSF50630">
    <property type="entry name" value="Acid proteases"/>
    <property type="match status" value="1"/>
</dbReference>
<reference evidence="13 14" key="1">
    <citation type="submission" date="2022-03" db="EMBL/GenBank/DDBJ databases">
        <authorList>
            <person name="Nunn A."/>
            <person name="Chopra R."/>
            <person name="Nunn A."/>
            <person name="Contreras Garrido A."/>
        </authorList>
    </citation>
    <scope>NUCLEOTIDE SEQUENCE [LARGE SCALE GENOMIC DNA]</scope>
</reference>
<evidence type="ECO:0000256" key="2">
    <source>
        <dbReference type="ARBA" id="ARBA00022670"/>
    </source>
</evidence>
<dbReference type="PROSITE" id="PS51767">
    <property type="entry name" value="PEPTIDASE_A1"/>
    <property type="match status" value="1"/>
</dbReference>
<dbReference type="Pfam" id="PF03489">
    <property type="entry name" value="SapB_2"/>
    <property type="match status" value="1"/>
</dbReference>
<dbReference type="PROSITE" id="PS50015">
    <property type="entry name" value="SAP_B"/>
    <property type="match status" value="2"/>
</dbReference>
<dbReference type="Gene3D" id="2.40.70.10">
    <property type="entry name" value="Acid Proteases"/>
    <property type="match status" value="2"/>
</dbReference>
<feature type="domain" description="Saposin B-type" evidence="11">
    <location>
        <begin position="367"/>
        <end position="458"/>
    </location>
</feature>
<dbReference type="GO" id="GO:0006629">
    <property type="term" value="P:lipid metabolic process"/>
    <property type="evidence" value="ECO:0007669"/>
    <property type="project" value="InterPro"/>
</dbReference>
<sequence length="498" mass="54150">MGIYSTTIVSSLFVSFLLFSSAFSERNEGTFRVSLRKLKLKDNNDPRLNKALKAYKSLGGPNKDVTVTLKNYVNSMYYGEIGIGTPPQKFTVVFDTGSSNLWVPSTYCQFSAACLIHKKYKATRSSTYEKNGRAASISYATGSVSGIFSQDDVKIGDLVVKGQEFIEAIREPGITFVLAKSDGILGLGFDQIAVGNATPVWYNMLKQGLIRIPVFSFWLNRNPEDEEGGEIVFGGVDRSHFKGTHTYVPVRLQGYWQFPMGDVLMDGKPTGFCKNGCAAIADSGTTLISGPTDAIAVINHYIGATGVVSHQCKTIVKKYGKAILDLLVAGAPPKQICASLGMCSFDVRMGIESVVKMENGTSSSGLGDAQCTACEMTLAWIQYQLRQNMNEEQILTFINALCNRMPNGSTGMSAVECTKLSTMPTVSFTMAGRVFTLSPEEYVLKLGDSDLAICISGFTAHDVPPPRGPFWTLGAVFMGKYHTVFDFGNKRVGFAEAM</sequence>
<dbReference type="InterPro" id="IPR007856">
    <property type="entry name" value="SapB_1"/>
</dbReference>
<evidence type="ECO:0000256" key="7">
    <source>
        <dbReference type="ARBA" id="ARBA00023180"/>
    </source>
</evidence>
<dbReference type="GO" id="GO:0004190">
    <property type="term" value="F:aspartic-type endopeptidase activity"/>
    <property type="evidence" value="ECO:0007669"/>
    <property type="project" value="UniProtKB-KW"/>
</dbReference>
<dbReference type="EMBL" id="OU466857">
    <property type="protein sequence ID" value="CAH2038234.1"/>
    <property type="molecule type" value="Genomic_DNA"/>
</dbReference>
<dbReference type="PANTHER" id="PTHR47966:SF76">
    <property type="entry name" value="ASPARTIC PROTEINASE A1"/>
    <property type="match status" value="1"/>
</dbReference>
<keyword evidence="10" id="KW-0732">Signal</keyword>
<proteinExistence type="inferred from homology"/>
<dbReference type="AlphaFoldDB" id="A0AAU9RC41"/>
<name>A0AAU9RC41_THLAR</name>
<evidence type="ECO:0000256" key="10">
    <source>
        <dbReference type="SAM" id="SignalP"/>
    </source>
</evidence>
<dbReference type="Proteomes" id="UP000836841">
    <property type="component" value="Chromosome 1"/>
</dbReference>
<keyword evidence="3 9" id="KW-0064">Aspartyl protease</keyword>
<dbReference type="InterPro" id="IPR021109">
    <property type="entry name" value="Peptidase_aspartic_dom_sf"/>
</dbReference>
<evidence type="ECO:0000256" key="9">
    <source>
        <dbReference type="RuleBase" id="RU000454"/>
    </source>
</evidence>
<gene>
    <name evidence="13" type="ORF">TAV2_LOCUS459</name>
</gene>
<feature type="signal peptide" evidence="10">
    <location>
        <begin position="1"/>
        <end position="24"/>
    </location>
</feature>
<dbReference type="SUPFAM" id="SSF47862">
    <property type="entry name" value="Saposin"/>
    <property type="match status" value="1"/>
</dbReference>
<feature type="domain" description="Saposin B-type" evidence="11">
    <location>
        <begin position="307"/>
        <end position="347"/>
    </location>
</feature>
<evidence type="ECO:0000313" key="14">
    <source>
        <dbReference type="Proteomes" id="UP000836841"/>
    </source>
</evidence>
<keyword evidence="14" id="KW-1185">Reference proteome</keyword>
<evidence type="ECO:0000256" key="8">
    <source>
        <dbReference type="PIRSR" id="PIRSR601461-2"/>
    </source>
</evidence>
<dbReference type="Pfam" id="PF00026">
    <property type="entry name" value="Asp"/>
    <property type="match status" value="1"/>
</dbReference>
<feature type="domain" description="Peptidase A1" evidence="12">
    <location>
        <begin position="77"/>
        <end position="495"/>
    </location>
</feature>
<dbReference type="PROSITE" id="PS00141">
    <property type="entry name" value="ASP_PROTEASE"/>
    <property type="match status" value="2"/>
</dbReference>
<evidence type="ECO:0000256" key="3">
    <source>
        <dbReference type="ARBA" id="ARBA00022750"/>
    </source>
</evidence>
<feature type="chain" id="PRO_5043706640" evidence="10">
    <location>
        <begin position="25"/>
        <end position="498"/>
    </location>
</feature>
<keyword evidence="2 9" id="KW-0645">Protease</keyword>
<evidence type="ECO:0000256" key="1">
    <source>
        <dbReference type="ARBA" id="ARBA00007447"/>
    </source>
</evidence>
<dbReference type="PANTHER" id="PTHR47966">
    <property type="entry name" value="BETA-SITE APP-CLEAVING ENZYME, ISOFORM A-RELATED"/>
    <property type="match status" value="1"/>
</dbReference>
<dbReference type="InterPro" id="IPR033121">
    <property type="entry name" value="PEPTIDASE_A1"/>
</dbReference>
<keyword evidence="6 8" id="KW-1015">Disulfide bond</keyword>
<keyword evidence="5" id="KW-0865">Zymogen</keyword>
<evidence type="ECO:0000313" key="13">
    <source>
        <dbReference type="EMBL" id="CAH2038234.1"/>
    </source>
</evidence>
<keyword evidence="4 9" id="KW-0378">Hydrolase</keyword>
<organism evidence="13 14">
    <name type="scientific">Thlaspi arvense</name>
    <name type="common">Field penny-cress</name>
    <dbReference type="NCBI Taxonomy" id="13288"/>
    <lineage>
        <taxon>Eukaryota</taxon>
        <taxon>Viridiplantae</taxon>
        <taxon>Streptophyta</taxon>
        <taxon>Embryophyta</taxon>
        <taxon>Tracheophyta</taxon>
        <taxon>Spermatophyta</taxon>
        <taxon>Magnoliopsida</taxon>
        <taxon>eudicotyledons</taxon>
        <taxon>Gunneridae</taxon>
        <taxon>Pentapetalae</taxon>
        <taxon>rosids</taxon>
        <taxon>malvids</taxon>
        <taxon>Brassicales</taxon>
        <taxon>Brassicaceae</taxon>
        <taxon>Thlaspideae</taxon>
        <taxon>Thlaspi</taxon>
    </lineage>
</organism>
<dbReference type="InterPro" id="IPR001461">
    <property type="entry name" value="Aspartic_peptidase_A1"/>
</dbReference>
<feature type="disulfide bond" evidence="8">
    <location>
        <begin position="108"/>
        <end position="114"/>
    </location>
</feature>
<evidence type="ECO:0000256" key="5">
    <source>
        <dbReference type="ARBA" id="ARBA00023145"/>
    </source>
</evidence>
<dbReference type="Pfam" id="PF05184">
    <property type="entry name" value="SapB_1"/>
    <property type="match status" value="1"/>
</dbReference>
<comment type="similarity">
    <text evidence="1 9">Belongs to the peptidase A1 family.</text>
</comment>
<evidence type="ECO:0000259" key="11">
    <source>
        <dbReference type="PROSITE" id="PS50015"/>
    </source>
</evidence>
<dbReference type="InterPro" id="IPR008138">
    <property type="entry name" value="SapB_2"/>
</dbReference>
<protein>
    <submittedName>
        <fullName evidence="13">Uncharacterized protein</fullName>
    </submittedName>
</protein>
<dbReference type="Gene3D" id="1.10.225.10">
    <property type="entry name" value="Saposin-like"/>
    <property type="match status" value="1"/>
</dbReference>
<evidence type="ECO:0000259" key="12">
    <source>
        <dbReference type="PROSITE" id="PS51767"/>
    </source>
</evidence>
<evidence type="ECO:0000256" key="6">
    <source>
        <dbReference type="ARBA" id="ARBA00023157"/>
    </source>
</evidence>
<accession>A0AAU9RC41</accession>
<dbReference type="FunFam" id="2.40.70.10:FF:000115">
    <property type="entry name" value="Lysosomal aspartic protease"/>
    <property type="match status" value="1"/>
</dbReference>
<evidence type="ECO:0000256" key="4">
    <source>
        <dbReference type="ARBA" id="ARBA00022801"/>
    </source>
</evidence>
<dbReference type="InterPro" id="IPR008139">
    <property type="entry name" value="SaposinB_dom"/>
</dbReference>
<dbReference type="InterPro" id="IPR001969">
    <property type="entry name" value="Aspartic_peptidase_AS"/>
</dbReference>